<sequence>MSSFVAPGSMNDDGLPMTTSNIENLLVDPTSMSSGCRFSNNTYPIVDQIPFITPDLPIMQADPTWNETPMPPSTAETVQPEALYQSLNGIEPWTPITSQGYLSTGSGVGSDVIFDSISHTPQSLESDNLDFATVDPIQDTQVANASDEQNPKGNLSHKRARRFKCKWEGCPSKPSFNRDVDLLRHVKTIHICPRSYVCYIPGCQKRFNRKDNLTEHIKNYHDMGKS</sequence>
<keyword evidence="4" id="KW-1185">Reference proteome</keyword>
<evidence type="ECO:0000256" key="1">
    <source>
        <dbReference type="PROSITE-ProRule" id="PRU00042"/>
    </source>
</evidence>
<dbReference type="PROSITE" id="PS00028">
    <property type="entry name" value="ZINC_FINGER_C2H2_1"/>
    <property type="match status" value="1"/>
</dbReference>
<evidence type="ECO:0000259" key="2">
    <source>
        <dbReference type="PROSITE" id="PS50157"/>
    </source>
</evidence>
<protein>
    <recommendedName>
        <fullName evidence="2">C2H2-type domain-containing protein</fullName>
    </recommendedName>
</protein>
<dbReference type="STRING" id="1073089.A0A1L9R7U7"/>
<keyword evidence="1" id="KW-0479">Metal-binding</keyword>
<dbReference type="InterPro" id="IPR036236">
    <property type="entry name" value="Znf_C2H2_sf"/>
</dbReference>
<dbReference type="SMART" id="SM00355">
    <property type="entry name" value="ZnF_C2H2"/>
    <property type="match status" value="2"/>
</dbReference>
<dbReference type="GeneID" id="63755069"/>
<evidence type="ECO:0000313" key="4">
    <source>
        <dbReference type="Proteomes" id="UP000184383"/>
    </source>
</evidence>
<reference evidence="4" key="1">
    <citation type="journal article" date="2017" name="Genome Biol.">
        <title>Comparative genomics reveals high biological diversity and specific adaptations in the industrially and medically important fungal genus Aspergillus.</title>
        <authorList>
            <person name="de Vries R.P."/>
            <person name="Riley R."/>
            <person name="Wiebenga A."/>
            <person name="Aguilar-Osorio G."/>
            <person name="Amillis S."/>
            <person name="Uchima C.A."/>
            <person name="Anderluh G."/>
            <person name="Asadollahi M."/>
            <person name="Askin M."/>
            <person name="Barry K."/>
            <person name="Battaglia E."/>
            <person name="Bayram O."/>
            <person name="Benocci T."/>
            <person name="Braus-Stromeyer S.A."/>
            <person name="Caldana C."/>
            <person name="Canovas D."/>
            <person name="Cerqueira G.C."/>
            <person name="Chen F."/>
            <person name="Chen W."/>
            <person name="Choi C."/>
            <person name="Clum A."/>
            <person name="Dos Santos R.A."/>
            <person name="Damasio A.R."/>
            <person name="Diallinas G."/>
            <person name="Emri T."/>
            <person name="Fekete E."/>
            <person name="Flipphi M."/>
            <person name="Freyberg S."/>
            <person name="Gallo A."/>
            <person name="Gournas C."/>
            <person name="Habgood R."/>
            <person name="Hainaut M."/>
            <person name="Harispe M.L."/>
            <person name="Henrissat B."/>
            <person name="Hilden K.S."/>
            <person name="Hope R."/>
            <person name="Hossain A."/>
            <person name="Karabika E."/>
            <person name="Karaffa L."/>
            <person name="Karanyi Z."/>
            <person name="Krasevec N."/>
            <person name="Kuo A."/>
            <person name="Kusch H."/>
            <person name="LaButti K."/>
            <person name="Lagendijk E.L."/>
            <person name="Lapidus A."/>
            <person name="Levasseur A."/>
            <person name="Lindquist E."/>
            <person name="Lipzen A."/>
            <person name="Logrieco A.F."/>
            <person name="MacCabe A."/>
            <person name="Maekelae M.R."/>
            <person name="Malavazi I."/>
            <person name="Melin P."/>
            <person name="Meyer V."/>
            <person name="Mielnichuk N."/>
            <person name="Miskei M."/>
            <person name="Molnar A.P."/>
            <person name="Mule G."/>
            <person name="Ngan C.Y."/>
            <person name="Orejas M."/>
            <person name="Orosz E."/>
            <person name="Ouedraogo J.P."/>
            <person name="Overkamp K.M."/>
            <person name="Park H.-S."/>
            <person name="Perrone G."/>
            <person name="Piumi F."/>
            <person name="Punt P.J."/>
            <person name="Ram A.F."/>
            <person name="Ramon A."/>
            <person name="Rauscher S."/>
            <person name="Record E."/>
            <person name="Riano-Pachon D.M."/>
            <person name="Robert V."/>
            <person name="Roehrig J."/>
            <person name="Ruller R."/>
            <person name="Salamov A."/>
            <person name="Salih N.S."/>
            <person name="Samson R.A."/>
            <person name="Sandor E."/>
            <person name="Sanguinetti M."/>
            <person name="Schuetze T."/>
            <person name="Sepcic K."/>
            <person name="Shelest E."/>
            <person name="Sherlock G."/>
            <person name="Sophianopoulou V."/>
            <person name="Squina F.M."/>
            <person name="Sun H."/>
            <person name="Susca A."/>
            <person name="Todd R.B."/>
            <person name="Tsang A."/>
            <person name="Unkles S.E."/>
            <person name="van de Wiele N."/>
            <person name="van Rossen-Uffink D."/>
            <person name="Oliveira J.V."/>
            <person name="Vesth T.C."/>
            <person name="Visser J."/>
            <person name="Yu J.-H."/>
            <person name="Zhou M."/>
            <person name="Andersen M.R."/>
            <person name="Archer D.B."/>
            <person name="Baker S.E."/>
            <person name="Benoit I."/>
            <person name="Brakhage A.A."/>
            <person name="Braus G.H."/>
            <person name="Fischer R."/>
            <person name="Frisvad J.C."/>
            <person name="Goldman G.H."/>
            <person name="Houbraken J."/>
            <person name="Oakley B."/>
            <person name="Pocsi I."/>
            <person name="Scazzocchio C."/>
            <person name="Seiboth B."/>
            <person name="vanKuyk P.A."/>
            <person name="Wortman J."/>
            <person name="Dyer P.S."/>
            <person name="Grigoriev I.V."/>
        </authorList>
    </citation>
    <scope>NUCLEOTIDE SEQUENCE [LARGE SCALE GENOMIC DNA]</scope>
    <source>
        <strain evidence="4">DTO 134E9</strain>
    </source>
</reference>
<dbReference type="GO" id="GO:0008270">
    <property type="term" value="F:zinc ion binding"/>
    <property type="evidence" value="ECO:0007669"/>
    <property type="project" value="UniProtKB-KW"/>
</dbReference>
<dbReference type="OrthoDB" id="2687452at2759"/>
<dbReference type="AlphaFoldDB" id="A0A1L9R7U7"/>
<dbReference type="EMBL" id="KV878216">
    <property type="protein sequence ID" value="OJJ30957.1"/>
    <property type="molecule type" value="Genomic_DNA"/>
</dbReference>
<organism evidence="3 4">
    <name type="scientific">Aspergillus wentii DTO 134E9</name>
    <dbReference type="NCBI Taxonomy" id="1073089"/>
    <lineage>
        <taxon>Eukaryota</taxon>
        <taxon>Fungi</taxon>
        <taxon>Dikarya</taxon>
        <taxon>Ascomycota</taxon>
        <taxon>Pezizomycotina</taxon>
        <taxon>Eurotiomycetes</taxon>
        <taxon>Eurotiomycetidae</taxon>
        <taxon>Eurotiales</taxon>
        <taxon>Aspergillaceae</taxon>
        <taxon>Aspergillus</taxon>
        <taxon>Aspergillus subgen. Cremei</taxon>
    </lineage>
</organism>
<dbReference type="Proteomes" id="UP000184383">
    <property type="component" value="Unassembled WGS sequence"/>
</dbReference>
<dbReference type="Pfam" id="PF00096">
    <property type="entry name" value="zf-C2H2"/>
    <property type="match status" value="1"/>
</dbReference>
<name>A0A1L9R7U7_ASPWE</name>
<dbReference type="InterPro" id="IPR013087">
    <property type="entry name" value="Znf_C2H2_type"/>
</dbReference>
<dbReference type="SUPFAM" id="SSF57667">
    <property type="entry name" value="beta-beta-alpha zinc fingers"/>
    <property type="match status" value="1"/>
</dbReference>
<gene>
    <name evidence="3" type="ORF">ASPWEDRAFT_71982</name>
</gene>
<dbReference type="RefSeq" id="XP_040684634.1">
    <property type="nucleotide sequence ID" value="XM_040839221.1"/>
</dbReference>
<evidence type="ECO:0000313" key="3">
    <source>
        <dbReference type="EMBL" id="OJJ30957.1"/>
    </source>
</evidence>
<dbReference type="Gene3D" id="3.30.160.60">
    <property type="entry name" value="Classic Zinc Finger"/>
    <property type="match status" value="2"/>
</dbReference>
<dbReference type="VEuPathDB" id="FungiDB:ASPWEDRAFT_71982"/>
<accession>A0A1L9R7U7</accession>
<proteinExistence type="predicted"/>
<keyword evidence="1" id="KW-0862">Zinc</keyword>
<dbReference type="PROSITE" id="PS50157">
    <property type="entry name" value="ZINC_FINGER_C2H2_2"/>
    <property type="match status" value="1"/>
</dbReference>
<feature type="domain" description="C2H2-type" evidence="2">
    <location>
        <begin position="196"/>
        <end position="226"/>
    </location>
</feature>
<keyword evidence="1" id="KW-0863">Zinc-finger</keyword>